<dbReference type="Gene3D" id="2.40.50.140">
    <property type="entry name" value="Nucleic acid-binding proteins"/>
    <property type="match status" value="1"/>
</dbReference>
<accession>A0A175WFA9</accession>
<evidence type="ECO:0000313" key="4">
    <source>
        <dbReference type="EMBL" id="KXX81760.1"/>
    </source>
</evidence>
<dbReference type="GO" id="GO:0003684">
    <property type="term" value="F:damaged DNA binding"/>
    <property type="evidence" value="ECO:0007669"/>
    <property type="project" value="TreeGrafter"/>
</dbReference>
<evidence type="ECO:0000256" key="3">
    <source>
        <dbReference type="ARBA" id="ARBA00023242"/>
    </source>
</evidence>
<dbReference type="InterPro" id="IPR012340">
    <property type="entry name" value="NA-bd_OB-fold"/>
</dbReference>
<name>A0A175WFA9_9PEZI</name>
<dbReference type="GO" id="GO:0003697">
    <property type="term" value="F:single-stranded DNA binding"/>
    <property type="evidence" value="ECO:0007669"/>
    <property type="project" value="TreeGrafter"/>
</dbReference>
<dbReference type="EMBL" id="LCTW02000028">
    <property type="protein sequence ID" value="KXX81760.1"/>
    <property type="molecule type" value="Genomic_DNA"/>
</dbReference>
<gene>
    <name evidence="4" type="ORF">MMYC01_200693</name>
</gene>
<dbReference type="Proteomes" id="UP000078237">
    <property type="component" value="Unassembled WGS sequence"/>
</dbReference>
<dbReference type="FunFam" id="2.40.50.140:FF:000271">
    <property type="entry name" value="Similar to ssDNA binding protein Ssb3"/>
    <property type="match status" value="1"/>
</dbReference>
<dbReference type="GO" id="GO:0006289">
    <property type="term" value="P:nucleotide-excision repair"/>
    <property type="evidence" value="ECO:0007669"/>
    <property type="project" value="TreeGrafter"/>
</dbReference>
<dbReference type="GO" id="GO:0006260">
    <property type="term" value="P:DNA replication"/>
    <property type="evidence" value="ECO:0007669"/>
    <property type="project" value="InterPro"/>
</dbReference>
<dbReference type="GO" id="GO:0006284">
    <property type="term" value="P:base-excision repair"/>
    <property type="evidence" value="ECO:0007669"/>
    <property type="project" value="TreeGrafter"/>
</dbReference>
<dbReference type="STRING" id="100816.A0A175WFA9"/>
<protein>
    <submittedName>
        <fullName evidence="4">Replication factor A protein 3</fullName>
    </submittedName>
</protein>
<dbReference type="GO" id="GO:0006298">
    <property type="term" value="P:mismatch repair"/>
    <property type="evidence" value="ECO:0007669"/>
    <property type="project" value="TreeGrafter"/>
</dbReference>
<dbReference type="PANTHER" id="PTHR15114">
    <property type="entry name" value="REPLICATION PROTEIN A3"/>
    <property type="match status" value="1"/>
</dbReference>
<evidence type="ECO:0000256" key="1">
    <source>
        <dbReference type="ARBA" id="ARBA00004123"/>
    </source>
</evidence>
<dbReference type="AlphaFoldDB" id="A0A175WFA9"/>
<dbReference type="VEuPathDB" id="FungiDB:MMYC01_200693"/>
<sequence>METTSTPRITCAYLNSYVGKNVIIVGKVIQLRGEEAVIDADGNITAYLNREAHLSAGNGVQIIGKVNPDMSVKVLSSIDLGTGVDYTLANTLVEISHQHRSLFAYD</sequence>
<dbReference type="PANTHER" id="PTHR15114:SF1">
    <property type="entry name" value="REPLICATION PROTEIN A 14 KDA SUBUNIT"/>
    <property type="match status" value="1"/>
</dbReference>
<keyword evidence="5" id="KW-1185">Reference proteome</keyword>
<keyword evidence="3" id="KW-0539">Nucleus</keyword>
<comment type="similarity">
    <text evidence="2">Belongs to the replication factor A protein 3 family.</text>
</comment>
<dbReference type="CDD" id="cd04479">
    <property type="entry name" value="RPA3"/>
    <property type="match status" value="1"/>
</dbReference>
<dbReference type="Pfam" id="PF08661">
    <property type="entry name" value="Rep_fac-A_3"/>
    <property type="match status" value="1"/>
</dbReference>
<reference evidence="4 5" key="1">
    <citation type="journal article" date="2016" name="Genome Announc.">
        <title>Genome Sequence of Madurella mycetomatis mm55, Isolated from a Human Mycetoma Case in Sudan.</title>
        <authorList>
            <person name="Smit S."/>
            <person name="Derks M.F."/>
            <person name="Bervoets S."/>
            <person name="Fahal A."/>
            <person name="van Leeuwen W."/>
            <person name="van Belkum A."/>
            <person name="van de Sande W.W."/>
        </authorList>
    </citation>
    <scope>NUCLEOTIDE SEQUENCE [LARGE SCALE GENOMIC DNA]</scope>
    <source>
        <strain evidence="5">mm55</strain>
    </source>
</reference>
<dbReference type="GO" id="GO:0035861">
    <property type="term" value="C:site of double-strand break"/>
    <property type="evidence" value="ECO:0007669"/>
    <property type="project" value="TreeGrafter"/>
</dbReference>
<evidence type="ECO:0000313" key="5">
    <source>
        <dbReference type="Proteomes" id="UP000078237"/>
    </source>
</evidence>
<dbReference type="SUPFAM" id="SSF50249">
    <property type="entry name" value="Nucleic acid-binding proteins"/>
    <property type="match status" value="1"/>
</dbReference>
<dbReference type="GO" id="GO:0000724">
    <property type="term" value="P:double-strand break repair via homologous recombination"/>
    <property type="evidence" value="ECO:0007669"/>
    <property type="project" value="TreeGrafter"/>
</dbReference>
<dbReference type="InterPro" id="IPR013970">
    <property type="entry name" value="Rfa2"/>
</dbReference>
<dbReference type="GO" id="GO:0005662">
    <property type="term" value="C:DNA replication factor A complex"/>
    <property type="evidence" value="ECO:0007669"/>
    <property type="project" value="TreeGrafter"/>
</dbReference>
<evidence type="ECO:0000256" key="2">
    <source>
        <dbReference type="ARBA" id="ARBA00009761"/>
    </source>
</evidence>
<comment type="subcellular location">
    <subcellularLocation>
        <location evidence="1">Nucleus</location>
    </subcellularLocation>
</comment>
<proteinExistence type="inferred from homology"/>
<organism evidence="4 5">
    <name type="scientific">Madurella mycetomatis</name>
    <dbReference type="NCBI Taxonomy" id="100816"/>
    <lineage>
        <taxon>Eukaryota</taxon>
        <taxon>Fungi</taxon>
        <taxon>Dikarya</taxon>
        <taxon>Ascomycota</taxon>
        <taxon>Pezizomycotina</taxon>
        <taxon>Sordariomycetes</taxon>
        <taxon>Sordariomycetidae</taxon>
        <taxon>Sordariales</taxon>
        <taxon>Sordariales incertae sedis</taxon>
        <taxon>Madurella</taxon>
    </lineage>
</organism>
<dbReference type="OrthoDB" id="188186at2759"/>
<comment type="caution">
    <text evidence="4">The sequence shown here is derived from an EMBL/GenBank/DDBJ whole genome shotgun (WGS) entry which is preliminary data.</text>
</comment>